<gene>
    <name evidence="5" type="ORF">N7U66_14345</name>
</gene>
<dbReference type="KEGG" id="lnu:N7U66_14345"/>
<keyword evidence="2" id="KW-0998">Cell outer membrane</keyword>
<dbReference type="AlphaFoldDB" id="A0A9E8MTN4"/>
<proteinExistence type="inferred from homology"/>
<keyword evidence="2" id="KW-1134">Transmembrane beta strand</keyword>
<organism evidence="5 6">
    <name type="scientific">Lacinutrix neustonica</name>
    <dbReference type="NCBI Taxonomy" id="2980107"/>
    <lineage>
        <taxon>Bacteria</taxon>
        <taxon>Pseudomonadati</taxon>
        <taxon>Bacteroidota</taxon>
        <taxon>Flavobacteriia</taxon>
        <taxon>Flavobacteriales</taxon>
        <taxon>Flavobacteriaceae</taxon>
        <taxon>Lacinutrix</taxon>
    </lineage>
</organism>
<dbReference type="InterPro" id="IPR039426">
    <property type="entry name" value="TonB-dep_rcpt-like"/>
</dbReference>
<keyword evidence="2" id="KW-0813">Transport</keyword>
<evidence type="ECO:0000256" key="2">
    <source>
        <dbReference type="PROSITE-ProRule" id="PRU01360"/>
    </source>
</evidence>
<dbReference type="EMBL" id="CP113088">
    <property type="protein sequence ID" value="WAC01273.1"/>
    <property type="molecule type" value="Genomic_DNA"/>
</dbReference>
<dbReference type="PANTHER" id="PTHR30069:SF29">
    <property type="entry name" value="HEMOGLOBIN AND HEMOGLOBIN-HAPTOGLOBIN-BINDING PROTEIN 1-RELATED"/>
    <property type="match status" value="1"/>
</dbReference>
<keyword evidence="2" id="KW-0472">Membrane</keyword>
<comment type="similarity">
    <text evidence="2">Belongs to the TonB-dependent receptor family.</text>
</comment>
<dbReference type="GO" id="GO:0015344">
    <property type="term" value="F:siderophore uptake transmembrane transporter activity"/>
    <property type="evidence" value="ECO:0007669"/>
    <property type="project" value="TreeGrafter"/>
</dbReference>
<dbReference type="Proteomes" id="UP001164705">
    <property type="component" value="Chromosome"/>
</dbReference>
<evidence type="ECO:0000313" key="5">
    <source>
        <dbReference type="EMBL" id="WAC01273.1"/>
    </source>
</evidence>
<dbReference type="PROSITE" id="PS52016">
    <property type="entry name" value="TONB_DEPENDENT_REC_3"/>
    <property type="match status" value="1"/>
</dbReference>
<feature type="domain" description="TonB-dependent receptor plug" evidence="4">
    <location>
        <begin position="49"/>
        <end position="156"/>
    </location>
</feature>
<reference evidence="5" key="1">
    <citation type="submission" date="2022-11" db="EMBL/GenBank/DDBJ databases">
        <title>Lacinutrix neustonica HL-RS19T sp. nov., isolated from the surface microlayer sample of brackish Lake Shihwa.</title>
        <authorList>
            <person name="Choi J.Y."/>
            <person name="Hwang C.Y."/>
        </authorList>
    </citation>
    <scope>NUCLEOTIDE SEQUENCE</scope>
    <source>
        <strain evidence="5">HL-RS19</strain>
    </source>
</reference>
<protein>
    <submittedName>
        <fullName evidence="5">TonB-dependent receptor plug domain-containing protein</fullName>
    </submittedName>
</protein>
<evidence type="ECO:0000259" key="4">
    <source>
        <dbReference type="Pfam" id="PF07715"/>
    </source>
</evidence>
<evidence type="ECO:0000313" key="6">
    <source>
        <dbReference type="Proteomes" id="UP001164705"/>
    </source>
</evidence>
<feature type="signal peptide" evidence="3">
    <location>
        <begin position="1"/>
        <end position="23"/>
    </location>
</feature>
<dbReference type="Pfam" id="PF07715">
    <property type="entry name" value="Plug"/>
    <property type="match status" value="1"/>
</dbReference>
<keyword evidence="2" id="KW-0812">Transmembrane</keyword>
<dbReference type="GO" id="GO:0009279">
    <property type="term" value="C:cell outer membrane"/>
    <property type="evidence" value="ECO:0007669"/>
    <property type="project" value="UniProtKB-SubCell"/>
</dbReference>
<evidence type="ECO:0000256" key="1">
    <source>
        <dbReference type="ARBA" id="ARBA00022729"/>
    </source>
</evidence>
<keyword evidence="1 3" id="KW-0732">Signal</keyword>
<dbReference type="InterPro" id="IPR037066">
    <property type="entry name" value="Plug_dom_sf"/>
</dbReference>
<name>A0A9E8MTN4_9FLAO</name>
<comment type="subcellular location">
    <subcellularLocation>
        <location evidence="2">Cell outer membrane</location>
        <topology evidence="2">Multi-pass membrane protein</topology>
    </subcellularLocation>
</comment>
<sequence length="317" mass="34011">MKFNFKKLILILLLSVTAGSVFAQDNVSDSTKVQTLDAVLIQSVRVDADSPITHSNVSKEALQKRNLGQDIPILLNYLPSVVTTSDAGAGVGYTGIRVRGVSAQSTNVTINGIPYNDAESLGTFWVNLGDFTSSVESLQLQRGVGTSTNGSGAFGASLNVLTDAVAKKANGEIANSFGSFNTRKHTVKYSTGLLNDHFEIAGRLSQINSDGYIDRATSDLKSYFLQGSYVDDNTLIKGVTFGGHEITYQSWNGFDPSYVEALGSNPNIDENRQFNVSALILTPKANCSSIITKWIITSKTTTNCIGMKSITIIGQQT</sequence>
<keyword evidence="5" id="KW-0675">Receptor</keyword>
<dbReference type="Gene3D" id="2.170.130.10">
    <property type="entry name" value="TonB-dependent receptor, plug domain"/>
    <property type="match status" value="1"/>
</dbReference>
<accession>A0A9E8MTN4</accession>
<dbReference type="GO" id="GO:0044718">
    <property type="term" value="P:siderophore transmembrane transport"/>
    <property type="evidence" value="ECO:0007669"/>
    <property type="project" value="TreeGrafter"/>
</dbReference>
<evidence type="ECO:0000256" key="3">
    <source>
        <dbReference type="SAM" id="SignalP"/>
    </source>
</evidence>
<feature type="chain" id="PRO_5038768959" evidence="3">
    <location>
        <begin position="24"/>
        <end position="317"/>
    </location>
</feature>
<dbReference type="PANTHER" id="PTHR30069">
    <property type="entry name" value="TONB-DEPENDENT OUTER MEMBRANE RECEPTOR"/>
    <property type="match status" value="1"/>
</dbReference>
<dbReference type="RefSeq" id="WP_267675887.1">
    <property type="nucleotide sequence ID" value="NZ_CP113088.1"/>
</dbReference>
<keyword evidence="6" id="KW-1185">Reference proteome</keyword>
<dbReference type="InterPro" id="IPR012910">
    <property type="entry name" value="Plug_dom"/>
</dbReference>
<dbReference type="SUPFAM" id="SSF56935">
    <property type="entry name" value="Porins"/>
    <property type="match status" value="1"/>
</dbReference>